<feature type="compositionally biased region" description="Pro residues" evidence="1">
    <location>
        <begin position="236"/>
        <end position="246"/>
    </location>
</feature>
<feature type="transmembrane region" description="Helical" evidence="2">
    <location>
        <begin position="20"/>
        <end position="39"/>
    </location>
</feature>
<keyword evidence="4" id="KW-1185">Reference proteome</keyword>
<dbReference type="RefSeq" id="WP_161675537.1">
    <property type="nucleotide sequence ID" value="NZ_JAABLP010000002.1"/>
</dbReference>
<proteinExistence type="predicted"/>
<feature type="compositionally biased region" description="Low complexity" evidence="1">
    <location>
        <begin position="130"/>
        <end position="151"/>
    </location>
</feature>
<accession>A0ABW9ZHY4</accession>
<feature type="region of interest" description="Disordered" evidence="1">
    <location>
        <begin position="641"/>
        <end position="671"/>
    </location>
</feature>
<feature type="compositionally biased region" description="Low complexity" evidence="1">
    <location>
        <begin position="247"/>
        <end position="274"/>
    </location>
</feature>
<feature type="compositionally biased region" description="Low complexity" evidence="1">
    <location>
        <begin position="508"/>
        <end position="524"/>
    </location>
</feature>
<keyword evidence="2" id="KW-0472">Membrane</keyword>
<sequence length="697" mass="70433">MYEWIAETFGVGEGIAKAMSFIIALAIVFGLIGLVLFVLRQLTGNRIATGRNRQPRIAVMDAMHIDTRRRLLLVRRDNVEHLILVGGPTDVVVEQAIVRGTPVSASYPRQAQVGPQYGTPPYEGESDPYAAQQGWAPQPVAPQPVAAAAGLPPQPQMSAPQPVEPVAPVAPAPAARASSLRQSPQEAALAALRGRSTTPRIEEAPQDPDSADNVKSLRPRIAALTEPLRRVAPDPQGAPQPAPRPASAPSVAAPQAAAMAPSQAQAQSQVQSQQETSRAAVRATEGLAAAASSLTSKAGSSVAAAGAAVADLARSLSRSSERTAPVQEPEVKRQLTPPSSGPAARARTAYPNALAAQSAPADTSAGAEVKAADAAAPQAPAPDVRSPAQPQAAAQVTQPQPQAAAQAAQPQPQAAPVQTSAPTVRGFAGFPAQPRPQAGADSAAQAGQTVEPVAAAPAVSLQTPPQPRPAAIGEVRLTPPAPASTSVAAPVGPAQVQSQAQSSTETLAQSPAQSPAQVQATPAAPAISSEVRLTPLGAAAPAAVAAATGVEAEVGNDGASDDIFDVLRPEPRAAATQSVAEAATLAELTVAPPLDAEPVAQPLAQTQTPPVVTVAAQPTPAAQVIPEIRLSPADLVAAVSQPAGESAAPDVAPLQAPGRAPAVEVSPAPANRDEAGVNAIEEEMARLLSEIGVQGRK</sequence>
<feature type="compositionally biased region" description="Low complexity" evidence="1">
    <location>
        <begin position="483"/>
        <end position="494"/>
    </location>
</feature>
<reference evidence="3 4" key="1">
    <citation type="submission" date="2020-01" db="EMBL/GenBank/DDBJ databases">
        <authorList>
            <person name="Peng S.Y."/>
            <person name="Li J."/>
            <person name="Wang M."/>
            <person name="Wang L."/>
            <person name="Wang C.Q."/>
            <person name="Wang J.R."/>
        </authorList>
    </citation>
    <scope>NUCLEOTIDE SEQUENCE [LARGE SCALE GENOMIC DNA]</scope>
    <source>
        <strain evidence="3 4">XCT-34</strain>
    </source>
</reference>
<feature type="compositionally biased region" description="Low complexity" evidence="1">
    <location>
        <begin position="437"/>
        <end position="448"/>
    </location>
</feature>
<name>A0ABW9ZHY4_9HYPH</name>
<dbReference type="PANTHER" id="PTHR38766">
    <property type="entry name" value="FLAGELLAR PROTEIN FLIO"/>
    <property type="match status" value="1"/>
</dbReference>
<comment type="caution">
    <text evidence="3">The sequence shown here is derived from an EMBL/GenBank/DDBJ whole genome shotgun (WGS) entry which is preliminary data.</text>
</comment>
<feature type="compositionally biased region" description="Low complexity" evidence="1">
    <location>
        <begin position="172"/>
        <end position="185"/>
    </location>
</feature>
<dbReference type="Proteomes" id="UP000541347">
    <property type="component" value="Unassembled WGS sequence"/>
</dbReference>
<protein>
    <recommendedName>
        <fullName evidence="5">Flagellar biosynthesis protein FliO</fullName>
    </recommendedName>
</protein>
<feature type="compositionally biased region" description="Low complexity" evidence="1">
    <location>
        <begin position="365"/>
        <end position="422"/>
    </location>
</feature>
<dbReference type="PANTHER" id="PTHR38766:SF1">
    <property type="entry name" value="FLAGELLAR PROTEIN FLIO"/>
    <property type="match status" value="1"/>
</dbReference>
<evidence type="ECO:0000313" key="4">
    <source>
        <dbReference type="Proteomes" id="UP000541347"/>
    </source>
</evidence>
<keyword evidence="2" id="KW-1133">Transmembrane helix</keyword>
<keyword evidence="2" id="KW-0812">Transmembrane</keyword>
<gene>
    <name evidence="3" type="ORF">GWI71_07620</name>
</gene>
<feature type="compositionally biased region" description="Pro residues" evidence="1">
    <location>
        <begin position="162"/>
        <end position="171"/>
    </location>
</feature>
<evidence type="ECO:0000256" key="2">
    <source>
        <dbReference type="SAM" id="Phobius"/>
    </source>
</evidence>
<evidence type="ECO:0000256" key="1">
    <source>
        <dbReference type="SAM" id="MobiDB-lite"/>
    </source>
</evidence>
<feature type="region of interest" description="Disordered" evidence="1">
    <location>
        <begin position="108"/>
        <end position="524"/>
    </location>
</feature>
<organism evidence="3 4">
    <name type="scientific">Pannonibacter tanglangensis</name>
    <dbReference type="NCBI Taxonomy" id="2750084"/>
    <lineage>
        <taxon>Bacteria</taxon>
        <taxon>Pseudomonadati</taxon>
        <taxon>Pseudomonadota</taxon>
        <taxon>Alphaproteobacteria</taxon>
        <taxon>Hyphomicrobiales</taxon>
        <taxon>Stappiaceae</taxon>
        <taxon>Pannonibacter</taxon>
    </lineage>
</organism>
<evidence type="ECO:0000313" key="3">
    <source>
        <dbReference type="EMBL" id="NBN63547.1"/>
    </source>
</evidence>
<dbReference type="EMBL" id="JAABLP010000002">
    <property type="protein sequence ID" value="NBN63547.1"/>
    <property type="molecule type" value="Genomic_DNA"/>
</dbReference>
<dbReference type="InterPro" id="IPR052205">
    <property type="entry name" value="FliO/MopB"/>
</dbReference>
<feature type="compositionally biased region" description="Polar residues" evidence="1">
    <location>
        <begin position="495"/>
        <end position="507"/>
    </location>
</feature>
<evidence type="ECO:0008006" key="5">
    <source>
        <dbReference type="Google" id="ProtNLM"/>
    </source>
</evidence>
<feature type="compositionally biased region" description="Low complexity" evidence="1">
    <location>
        <begin position="283"/>
        <end position="310"/>
    </location>
</feature>